<comment type="caution">
    <text evidence="1">The sequence shown here is derived from an EMBL/GenBank/DDBJ whole genome shotgun (WGS) entry which is preliminary data.</text>
</comment>
<dbReference type="AlphaFoldDB" id="A0A9X3D497"/>
<sequence>MATTGPGLPDFIDGADGYRVLPPGRHPCSLDDFADRFVHARTIDRARRQLILDDFLTYREQQVRCGLAIISYWIDGSFTSDKIDPGDIDITTIVDGPASAPIEDFDDWLNPKDRWKTLPHPHVGRTLLVDGYAVVKVPDNHPTCAEYLRTRGYWDDWWQRSRATGEVERKGFVEVRF</sequence>
<evidence type="ECO:0000313" key="2">
    <source>
        <dbReference type="Proteomes" id="UP001143347"/>
    </source>
</evidence>
<protein>
    <submittedName>
        <fullName evidence="1">Uncharacterized protein</fullName>
    </submittedName>
</protein>
<keyword evidence="2" id="KW-1185">Reference proteome</keyword>
<proteinExistence type="predicted"/>
<dbReference type="Proteomes" id="UP001143347">
    <property type="component" value="Unassembled WGS sequence"/>
</dbReference>
<reference evidence="1" key="1">
    <citation type="submission" date="2022-10" db="EMBL/GenBank/DDBJ databases">
        <title>WGS of marine actinomycetes from Thailand.</title>
        <authorList>
            <person name="Thawai C."/>
        </authorList>
    </citation>
    <scope>NUCLEOTIDE SEQUENCE</scope>
    <source>
        <strain evidence="1">SW21</strain>
    </source>
</reference>
<dbReference type="InterPro" id="IPR053860">
    <property type="entry name" value="DUF6932"/>
</dbReference>
<accession>A0A9X3D497</accession>
<name>A0A9X3D497_9ACTN</name>
<dbReference type="RefSeq" id="WP_248664792.1">
    <property type="nucleotide sequence ID" value="NZ_JAPKFM010000006.1"/>
</dbReference>
<organism evidence="1 2">
    <name type="scientific">Gordonia aquimaris</name>
    <dbReference type="NCBI Taxonomy" id="2984863"/>
    <lineage>
        <taxon>Bacteria</taxon>
        <taxon>Bacillati</taxon>
        <taxon>Actinomycetota</taxon>
        <taxon>Actinomycetes</taxon>
        <taxon>Mycobacteriales</taxon>
        <taxon>Gordoniaceae</taxon>
        <taxon>Gordonia</taxon>
    </lineage>
</organism>
<dbReference type="Pfam" id="PF22014">
    <property type="entry name" value="DUF6932"/>
    <property type="match status" value="1"/>
</dbReference>
<dbReference type="EMBL" id="JAPKFM010000006">
    <property type="protein sequence ID" value="MCX2964174.1"/>
    <property type="molecule type" value="Genomic_DNA"/>
</dbReference>
<evidence type="ECO:0000313" key="1">
    <source>
        <dbReference type="EMBL" id="MCX2964174.1"/>
    </source>
</evidence>
<gene>
    <name evidence="1" type="ORF">OSB52_08740</name>
</gene>